<dbReference type="InterPro" id="IPR013320">
    <property type="entry name" value="ConA-like_dom_sf"/>
</dbReference>
<dbReference type="GO" id="GO:0005975">
    <property type="term" value="P:carbohydrate metabolic process"/>
    <property type="evidence" value="ECO:0007669"/>
    <property type="project" value="InterPro"/>
</dbReference>
<evidence type="ECO:0000256" key="3">
    <source>
        <dbReference type="ARBA" id="ARBA00023295"/>
    </source>
</evidence>
<dbReference type="Pfam" id="PF00251">
    <property type="entry name" value="Glyco_hydro_32N"/>
    <property type="match status" value="1"/>
</dbReference>
<gene>
    <name evidence="5" type="ORF">LIER_12246</name>
</gene>
<comment type="caution">
    <text evidence="5">The sequence shown here is derived from an EMBL/GenBank/DDBJ whole genome shotgun (WGS) entry which is preliminary data.</text>
</comment>
<evidence type="ECO:0000256" key="2">
    <source>
        <dbReference type="ARBA" id="ARBA00022801"/>
    </source>
</evidence>
<dbReference type="SUPFAM" id="SSF75005">
    <property type="entry name" value="Arabinanase/levansucrase/invertase"/>
    <property type="match status" value="1"/>
</dbReference>
<dbReference type="FunFam" id="2.115.10.20:FF:000001">
    <property type="entry name" value="Beta-fructofuranosidase, insoluble isoenzyme CWINV1"/>
    <property type="match status" value="1"/>
</dbReference>
<dbReference type="Gene3D" id="2.115.10.20">
    <property type="entry name" value="Glycosyl hydrolase domain, family 43"/>
    <property type="match status" value="1"/>
</dbReference>
<feature type="domain" description="Glycosyl hydrolase family 32 N-terminal" evidence="4">
    <location>
        <begin position="2"/>
        <end position="301"/>
    </location>
</feature>
<evidence type="ECO:0000259" key="4">
    <source>
        <dbReference type="Pfam" id="PF00251"/>
    </source>
</evidence>
<dbReference type="GO" id="GO:0004553">
    <property type="term" value="F:hydrolase activity, hydrolyzing O-glycosyl compounds"/>
    <property type="evidence" value="ECO:0007669"/>
    <property type="project" value="InterPro"/>
</dbReference>
<dbReference type="SMART" id="SM00640">
    <property type="entry name" value="Glyco_32"/>
    <property type="match status" value="1"/>
</dbReference>
<proteinExistence type="inferred from homology"/>
<organism evidence="5 6">
    <name type="scientific">Lithospermum erythrorhizon</name>
    <name type="common">Purple gromwell</name>
    <name type="synonym">Lithospermum officinale var. erythrorhizon</name>
    <dbReference type="NCBI Taxonomy" id="34254"/>
    <lineage>
        <taxon>Eukaryota</taxon>
        <taxon>Viridiplantae</taxon>
        <taxon>Streptophyta</taxon>
        <taxon>Embryophyta</taxon>
        <taxon>Tracheophyta</taxon>
        <taxon>Spermatophyta</taxon>
        <taxon>Magnoliopsida</taxon>
        <taxon>eudicotyledons</taxon>
        <taxon>Gunneridae</taxon>
        <taxon>Pentapetalae</taxon>
        <taxon>asterids</taxon>
        <taxon>lamiids</taxon>
        <taxon>Boraginales</taxon>
        <taxon>Boraginaceae</taxon>
        <taxon>Boraginoideae</taxon>
        <taxon>Lithospermeae</taxon>
        <taxon>Lithospermum</taxon>
    </lineage>
</organism>
<comment type="similarity">
    <text evidence="1">Belongs to the glycosyl hydrolase 32 family.</text>
</comment>
<dbReference type="InterPro" id="IPR013148">
    <property type="entry name" value="Glyco_hydro_32_N"/>
</dbReference>
<dbReference type="PANTHER" id="PTHR31953">
    <property type="entry name" value="BETA-FRUCTOFURANOSIDASE, INSOLUBLE ISOENZYME CWINV1-RELATED"/>
    <property type="match status" value="1"/>
</dbReference>
<dbReference type="AlphaFoldDB" id="A0AAV3PV26"/>
<dbReference type="SUPFAM" id="SSF49899">
    <property type="entry name" value="Concanavalin A-like lectins/glucanases"/>
    <property type="match status" value="1"/>
</dbReference>
<dbReference type="Gene3D" id="2.60.120.560">
    <property type="entry name" value="Exo-inulinase, domain 1"/>
    <property type="match status" value="1"/>
</dbReference>
<evidence type="ECO:0000313" key="5">
    <source>
        <dbReference type="EMBL" id="GAA0154190.1"/>
    </source>
</evidence>
<protein>
    <recommendedName>
        <fullName evidence="4">Glycosyl hydrolase family 32 N-terminal domain-containing protein</fullName>
    </recommendedName>
</protein>
<dbReference type="InterPro" id="IPR050551">
    <property type="entry name" value="Fructan_Metab_Enzymes"/>
</dbReference>
<evidence type="ECO:0000313" key="6">
    <source>
        <dbReference type="Proteomes" id="UP001454036"/>
    </source>
</evidence>
<dbReference type="EMBL" id="BAABME010002338">
    <property type="protein sequence ID" value="GAA0154190.1"/>
    <property type="molecule type" value="Genomic_DNA"/>
</dbReference>
<reference evidence="5 6" key="1">
    <citation type="submission" date="2024-01" db="EMBL/GenBank/DDBJ databases">
        <title>The complete chloroplast genome sequence of Lithospermum erythrorhizon: insights into the phylogenetic relationship among Boraginaceae species and the maternal lineages of purple gromwells.</title>
        <authorList>
            <person name="Okada T."/>
            <person name="Watanabe K."/>
        </authorList>
    </citation>
    <scope>NUCLEOTIDE SEQUENCE [LARGE SCALE GENOMIC DNA]</scope>
</reference>
<dbReference type="CDD" id="cd18624">
    <property type="entry name" value="GH32_Fruct1-like"/>
    <property type="match status" value="1"/>
</dbReference>
<dbReference type="InterPro" id="IPR001362">
    <property type="entry name" value="Glyco_hydro_32"/>
</dbReference>
<name>A0AAV3PV26_LITER</name>
<keyword evidence="2" id="KW-0378">Hydrolase</keyword>
<evidence type="ECO:0000256" key="1">
    <source>
        <dbReference type="ARBA" id="ARBA00009902"/>
    </source>
</evidence>
<accession>A0AAV3PV26</accession>
<keyword evidence="6" id="KW-1185">Reference proteome</keyword>
<keyword evidence="3" id="KW-0326">Glycosidase</keyword>
<dbReference type="Proteomes" id="UP001454036">
    <property type="component" value="Unassembled WGS sequence"/>
</dbReference>
<sequence length="466" mass="52298">MGWYHLFYQYNPETAIWGNITWGHAVSKDLIHWLHLPFAMVPDSWFDINGVWTGSATILPDGQIVMLYTGDTDQLVQVQNLAYPKNLSDPLLLEWVKYPGNPVMVPPPGIGLQDFRDPTTAWLGPNGEWLLTIGSKINKVGVALVYETTNFTSFKLLDGLLHGVPGTGMWECVDFYPISTIHTNGLDTSTNGPNIKHVLKASMDDDRHDYYAIGTYHPIKNKWTPDIEKMDVGIGLRLDYGIFYASKTFYDQFKQRRILWGWTGETDSELDDLLKGWASLQTIPRTVVFDQKTGTNVLQWPVEEIESLRFGCTEFNEVKLDPGSIEQLKIDSATQLDIVASFKVDEEALKTTLGTNEGYSCSTTSGGASRGYLGPFGLVVAADENLSELTPIYFYIAKDTNGKIETHFCSDQSRSSLALEVGKEVHGSKVPVLEGEDFTMRILVRDQPTSYFIHHNNDVFNCLNNI</sequence>
<dbReference type="InterPro" id="IPR023296">
    <property type="entry name" value="Glyco_hydro_beta-prop_sf"/>
</dbReference>